<dbReference type="CDD" id="cd05907">
    <property type="entry name" value="VL_LC_FACS_like"/>
    <property type="match status" value="1"/>
</dbReference>
<dbReference type="InterPro" id="IPR042099">
    <property type="entry name" value="ANL_N_sf"/>
</dbReference>
<keyword evidence="4" id="KW-0443">Lipid metabolism</keyword>
<feature type="compositionally biased region" description="Low complexity" evidence="7">
    <location>
        <begin position="203"/>
        <end position="216"/>
    </location>
</feature>
<feature type="domain" description="AMP-dependent synthetase/ligase" evidence="8">
    <location>
        <begin position="94"/>
        <end position="516"/>
    </location>
</feature>
<dbReference type="PANTHER" id="PTHR43272">
    <property type="entry name" value="LONG-CHAIN-FATTY-ACID--COA LIGASE"/>
    <property type="match status" value="1"/>
</dbReference>
<evidence type="ECO:0000259" key="8">
    <source>
        <dbReference type="Pfam" id="PF00501"/>
    </source>
</evidence>
<dbReference type="InterPro" id="IPR000873">
    <property type="entry name" value="AMP-dep_synth/lig_dom"/>
</dbReference>
<accession>A0ABN6QY44</accession>
<evidence type="ECO:0000256" key="5">
    <source>
        <dbReference type="ARBA" id="ARBA00024484"/>
    </source>
</evidence>
<evidence type="ECO:0000256" key="6">
    <source>
        <dbReference type="ARBA" id="ARBA00032875"/>
    </source>
</evidence>
<dbReference type="EMBL" id="AP026073">
    <property type="protein sequence ID" value="BDM71107.1"/>
    <property type="molecule type" value="Genomic_DNA"/>
</dbReference>
<dbReference type="Gene3D" id="3.40.50.12780">
    <property type="entry name" value="N-terminal domain of ligase-like"/>
    <property type="match status" value="2"/>
</dbReference>
<dbReference type="RefSeq" id="WP_261954753.1">
    <property type="nucleotide sequence ID" value="NZ_AP026073.1"/>
</dbReference>
<evidence type="ECO:0000313" key="9">
    <source>
        <dbReference type="EMBL" id="BDM71107.1"/>
    </source>
</evidence>
<name>A0ABN6QY44_STRNI</name>
<dbReference type="Pfam" id="PF00501">
    <property type="entry name" value="AMP-binding"/>
    <property type="match status" value="1"/>
</dbReference>
<protein>
    <recommendedName>
        <fullName evidence="6">Acyl-CoA synthetase</fullName>
    </recommendedName>
</protein>
<evidence type="ECO:0000256" key="3">
    <source>
        <dbReference type="ARBA" id="ARBA00022832"/>
    </source>
</evidence>
<dbReference type="PROSITE" id="PS00455">
    <property type="entry name" value="AMP_BINDING"/>
    <property type="match status" value="1"/>
</dbReference>
<sequence length="688" mass="73274">MTTILRMPGEPGHLTLPALLLRNAEDHGERPALSWRDTGTARDAVTGRDSGGALDTVTDRDPVTDCAPVTGRDTGGACGAVSGSGGDTSGGVVGWRTLSWAEVRRRVAELAVGYRLLGVRRGEIVLLMMGNRPEHWLSDLALVHLGAVPVTVYGTAAPEQIAHIARHSRARFAVLEGPSEVARWEPLLDDEAARLEKLVFVEAPDPAGTGPQTGTGPQPGPESQAKVAPPSSADPRHLPYAALAARGADGYACDPEVFEEVWREGEAGEALTVVFTSGTTGDPKGVVVSHRNVLLNAVALDAVVELPEHAAHLCYLPFAHIAERMLGLYLPVFRAGHVCLCADPAAVADAVRELHPVEFFGVPRVWEKLAASVRAALARLPEERRAAVEAAGETARAHVACRERGERPSGELAAAYARAEAEVLDPLLAAAGFDRLVWAASASAPMPPDVVRFWAGLGVVIMDAWGLTETTGVATANGPAAFRLGSVGRPIDGVELRTAEDGEIEVRGRTVCAGYLRADGTVEPAAGPDGWFATGDVGRIDEDGFLWLTDRKKELIVTSTGKNVSPALVENALKEHPLIGQALVYGDSRPYVVALLVLDPELAPAWAARRGIEGTLPELAGHPKVRAEVERAVLWANARLNRTEQVKKFALLGEEWGPETGELTPSLKMRRRIIQAKYGQILDGLYTL</sequence>
<keyword evidence="3" id="KW-0276">Fatty acid metabolism</keyword>
<dbReference type="InterPro" id="IPR020845">
    <property type="entry name" value="AMP-binding_CS"/>
</dbReference>
<comment type="similarity">
    <text evidence="1">Belongs to the ATP-dependent AMP-binding enzyme family.</text>
</comment>
<dbReference type="PANTHER" id="PTHR43272:SF32">
    <property type="entry name" value="AMP-DEPENDENT SYNTHETASE_LIGASE DOMAIN-CONTAINING PROTEIN"/>
    <property type="match status" value="1"/>
</dbReference>
<evidence type="ECO:0000256" key="1">
    <source>
        <dbReference type="ARBA" id="ARBA00006432"/>
    </source>
</evidence>
<evidence type="ECO:0000256" key="7">
    <source>
        <dbReference type="SAM" id="MobiDB-lite"/>
    </source>
</evidence>
<gene>
    <name evidence="9" type="ORF">HEK616_45940</name>
</gene>
<dbReference type="Proteomes" id="UP001059597">
    <property type="component" value="Chromosome"/>
</dbReference>
<dbReference type="SUPFAM" id="SSF56801">
    <property type="entry name" value="Acetyl-CoA synthetase-like"/>
    <property type="match status" value="1"/>
</dbReference>
<dbReference type="Gene3D" id="3.30.300.30">
    <property type="match status" value="1"/>
</dbReference>
<keyword evidence="10" id="KW-1185">Reference proteome</keyword>
<organism evidence="9 10">
    <name type="scientific">Streptomyces nigrescens</name>
    <dbReference type="NCBI Taxonomy" id="1920"/>
    <lineage>
        <taxon>Bacteria</taxon>
        <taxon>Bacillati</taxon>
        <taxon>Actinomycetota</taxon>
        <taxon>Actinomycetes</taxon>
        <taxon>Kitasatosporales</taxon>
        <taxon>Streptomycetaceae</taxon>
        <taxon>Streptomyces</taxon>
    </lineage>
</organism>
<dbReference type="Pfam" id="PF23562">
    <property type="entry name" value="AMP-binding_C_3"/>
    <property type="match status" value="1"/>
</dbReference>
<keyword evidence="2" id="KW-0436">Ligase</keyword>
<evidence type="ECO:0000256" key="2">
    <source>
        <dbReference type="ARBA" id="ARBA00022598"/>
    </source>
</evidence>
<evidence type="ECO:0000313" key="10">
    <source>
        <dbReference type="Proteomes" id="UP001059597"/>
    </source>
</evidence>
<dbReference type="InterPro" id="IPR045851">
    <property type="entry name" value="AMP-bd_C_sf"/>
</dbReference>
<evidence type="ECO:0000256" key="4">
    <source>
        <dbReference type="ARBA" id="ARBA00023098"/>
    </source>
</evidence>
<proteinExistence type="inferred from homology"/>
<comment type="catalytic activity">
    <reaction evidence="5">
        <text>a long-chain fatty acid + ATP + CoA = a long-chain fatty acyl-CoA + AMP + diphosphate</text>
        <dbReference type="Rhea" id="RHEA:15421"/>
        <dbReference type="ChEBI" id="CHEBI:30616"/>
        <dbReference type="ChEBI" id="CHEBI:33019"/>
        <dbReference type="ChEBI" id="CHEBI:57287"/>
        <dbReference type="ChEBI" id="CHEBI:57560"/>
        <dbReference type="ChEBI" id="CHEBI:83139"/>
        <dbReference type="ChEBI" id="CHEBI:456215"/>
        <dbReference type="EC" id="6.2.1.3"/>
    </reaction>
    <physiologicalReaction direction="left-to-right" evidence="5">
        <dbReference type="Rhea" id="RHEA:15422"/>
    </physiologicalReaction>
</comment>
<feature type="region of interest" description="Disordered" evidence="7">
    <location>
        <begin position="203"/>
        <end position="233"/>
    </location>
</feature>
<reference evidence="9" key="1">
    <citation type="submission" date="2022-06" db="EMBL/GenBank/DDBJ databases">
        <title>Complete genome sequence of Streptomyces nigrescens HEK616.</title>
        <authorList>
            <person name="Asamizu S."/>
            <person name="Onaka H."/>
        </authorList>
    </citation>
    <scope>NUCLEOTIDE SEQUENCE</scope>
    <source>
        <strain evidence="9">HEK616</strain>
    </source>
</reference>